<sequence length="169" mass="18773">MNILFKNLLITAVISTAGFYILDSMLNDLSPEFSASSESASTEKTSQSDELEDQLEQLIAGADPSDIFEPTAAGGYQDCLHGRIQMPEDNRTLLHDRLYLAHRSNGMTYIQTLEPSDTYLVQGPLQAVTATQHSAIPAHAKLALQRDFNQLEKCKERSFYLYSINEASP</sequence>
<organism evidence="1 2">
    <name type="scientific">Marinobacterium mangrovicola</name>
    <dbReference type="NCBI Taxonomy" id="1476959"/>
    <lineage>
        <taxon>Bacteria</taxon>
        <taxon>Pseudomonadati</taxon>
        <taxon>Pseudomonadota</taxon>
        <taxon>Gammaproteobacteria</taxon>
        <taxon>Oceanospirillales</taxon>
        <taxon>Oceanospirillaceae</taxon>
        <taxon>Marinobacterium</taxon>
    </lineage>
</organism>
<comment type="caution">
    <text evidence="1">The sequence shown here is derived from an EMBL/GenBank/DDBJ whole genome shotgun (WGS) entry which is preliminary data.</text>
</comment>
<dbReference type="EMBL" id="SMFU01000014">
    <property type="protein sequence ID" value="TCK02672.1"/>
    <property type="molecule type" value="Genomic_DNA"/>
</dbReference>
<keyword evidence="2" id="KW-1185">Reference proteome</keyword>
<reference evidence="1 2" key="1">
    <citation type="submission" date="2019-03" db="EMBL/GenBank/DDBJ databases">
        <title>Genomic Encyclopedia of Archaeal and Bacterial Type Strains, Phase II (KMG-II): from individual species to whole genera.</title>
        <authorList>
            <person name="Goeker M."/>
        </authorList>
    </citation>
    <scope>NUCLEOTIDE SEQUENCE [LARGE SCALE GENOMIC DNA]</scope>
    <source>
        <strain evidence="1 2">DSM 27697</strain>
    </source>
</reference>
<dbReference type="RefSeq" id="WP_132297812.1">
    <property type="nucleotide sequence ID" value="NZ_SMFU01000014.1"/>
</dbReference>
<accession>A0A4R1GEJ7</accession>
<proteinExistence type="predicted"/>
<dbReference type="OrthoDB" id="6119942at2"/>
<gene>
    <name evidence="1" type="ORF">CLV83_4369</name>
</gene>
<evidence type="ECO:0000313" key="1">
    <source>
        <dbReference type="EMBL" id="TCK02672.1"/>
    </source>
</evidence>
<protein>
    <submittedName>
        <fullName evidence="1">Uncharacterized protein</fullName>
    </submittedName>
</protein>
<dbReference type="AlphaFoldDB" id="A0A4R1GEJ7"/>
<name>A0A4R1GEJ7_9GAMM</name>
<evidence type="ECO:0000313" key="2">
    <source>
        <dbReference type="Proteomes" id="UP000294546"/>
    </source>
</evidence>
<dbReference type="Proteomes" id="UP000294546">
    <property type="component" value="Unassembled WGS sequence"/>
</dbReference>